<keyword evidence="1" id="KW-0812">Transmembrane</keyword>
<name>A0A2T4AK49_TRIHA</name>
<accession>A0A2T4AK49</accession>
<dbReference type="GeneID" id="36622980"/>
<keyword evidence="1" id="KW-0472">Membrane</keyword>
<evidence type="ECO:0000313" key="3">
    <source>
        <dbReference type="Proteomes" id="UP000241690"/>
    </source>
</evidence>
<dbReference type="EMBL" id="KZ679677">
    <property type="protein sequence ID" value="PTB57439.1"/>
    <property type="molecule type" value="Genomic_DNA"/>
</dbReference>
<reference evidence="2 3" key="1">
    <citation type="submission" date="2016-07" db="EMBL/GenBank/DDBJ databases">
        <title>Multiple horizontal gene transfer events from other fungi enriched the ability of initially mycotrophic Trichoderma (Ascomycota) to feed on dead plant biomass.</title>
        <authorList>
            <consortium name="DOE Joint Genome Institute"/>
            <person name="Aerts A."/>
            <person name="Atanasova L."/>
            <person name="Chenthamara K."/>
            <person name="Zhang J."/>
            <person name="Grujic M."/>
            <person name="Henrissat B."/>
            <person name="Kuo A."/>
            <person name="Salamov A."/>
            <person name="Lipzen A."/>
            <person name="Labutti K."/>
            <person name="Barry K."/>
            <person name="Miao Y."/>
            <person name="Rahimi M.J."/>
            <person name="Shen Q."/>
            <person name="Grigoriev I.V."/>
            <person name="Kubicek C.P."/>
            <person name="Druzhinina I.S."/>
        </authorList>
    </citation>
    <scope>NUCLEOTIDE SEQUENCE [LARGE SCALE GENOMIC DNA]</scope>
    <source>
        <strain evidence="2 3">CBS 226.95</strain>
    </source>
</reference>
<keyword evidence="1" id="KW-1133">Transmembrane helix</keyword>
<evidence type="ECO:0000256" key="1">
    <source>
        <dbReference type="SAM" id="Phobius"/>
    </source>
</evidence>
<evidence type="ECO:0000313" key="2">
    <source>
        <dbReference type="EMBL" id="PTB57439.1"/>
    </source>
</evidence>
<organism evidence="2 3">
    <name type="scientific">Trichoderma harzianum CBS 226.95</name>
    <dbReference type="NCBI Taxonomy" id="983964"/>
    <lineage>
        <taxon>Eukaryota</taxon>
        <taxon>Fungi</taxon>
        <taxon>Dikarya</taxon>
        <taxon>Ascomycota</taxon>
        <taxon>Pezizomycotina</taxon>
        <taxon>Sordariomycetes</taxon>
        <taxon>Hypocreomycetidae</taxon>
        <taxon>Hypocreales</taxon>
        <taxon>Hypocreaceae</taxon>
        <taxon>Trichoderma</taxon>
    </lineage>
</organism>
<sequence>MFSTIFSSTSVDWAAIGAVFTGAIFLLTLLRALRPTSFPGGKIPKEVISLLHGANFGNIRDNLEALRRDAGASMTAEPAGEAPAETLRDILASTRDETRAMRETLTGLASALTAAYADLAPALTAFTDEVRAMRGASTDLVGEMTAVRGEVGAMREDVKGLKADVATLVNALPEVSSELRLLRTDISKIQRAGNSPLRSHLG</sequence>
<dbReference type="Proteomes" id="UP000241690">
    <property type="component" value="Unassembled WGS sequence"/>
</dbReference>
<proteinExistence type="predicted"/>
<dbReference type="RefSeq" id="XP_024777116.1">
    <property type="nucleotide sequence ID" value="XM_024914414.1"/>
</dbReference>
<dbReference type="Gene3D" id="1.20.5.340">
    <property type="match status" value="1"/>
</dbReference>
<feature type="transmembrane region" description="Helical" evidence="1">
    <location>
        <begin position="13"/>
        <end position="33"/>
    </location>
</feature>
<dbReference type="AlphaFoldDB" id="A0A2T4AK49"/>
<keyword evidence="3" id="KW-1185">Reference proteome</keyword>
<protein>
    <submittedName>
        <fullName evidence="2">Uncharacterized protein</fullName>
    </submittedName>
</protein>
<gene>
    <name evidence="2" type="ORF">M431DRAFT_340473</name>
</gene>